<dbReference type="EMBL" id="JASCZI010212070">
    <property type="protein sequence ID" value="MED6198228.1"/>
    <property type="molecule type" value="Genomic_DNA"/>
</dbReference>
<reference evidence="1 2" key="1">
    <citation type="journal article" date="2023" name="Plants (Basel)">
        <title>Bridging the Gap: Combining Genomics and Transcriptomics Approaches to Understand Stylosanthes scabra, an Orphan Legume from the Brazilian Caatinga.</title>
        <authorList>
            <person name="Ferreira-Neto J.R.C."/>
            <person name="da Silva M.D."/>
            <person name="Binneck E."/>
            <person name="de Melo N.F."/>
            <person name="da Silva R.H."/>
            <person name="de Melo A.L.T.M."/>
            <person name="Pandolfi V."/>
            <person name="Bustamante F.O."/>
            <person name="Brasileiro-Vidal A.C."/>
            <person name="Benko-Iseppon A.M."/>
        </authorList>
    </citation>
    <scope>NUCLEOTIDE SEQUENCE [LARGE SCALE GENOMIC DNA]</scope>
    <source>
        <tissue evidence="1">Leaves</tissue>
    </source>
</reference>
<dbReference type="Proteomes" id="UP001341840">
    <property type="component" value="Unassembled WGS sequence"/>
</dbReference>
<keyword evidence="2" id="KW-1185">Reference proteome</keyword>
<evidence type="ECO:0000313" key="2">
    <source>
        <dbReference type="Proteomes" id="UP001341840"/>
    </source>
</evidence>
<evidence type="ECO:0008006" key="3">
    <source>
        <dbReference type="Google" id="ProtNLM"/>
    </source>
</evidence>
<comment type="caution">
    <text evidence="1">The sequence shown here is derived from an EMBL/GenBank/DDBJ whole genome shotgun (WGS) entry which is preliminary data.</text>
</comment>
<protein>
    <recommendedName>
        <fullName evidence="3">RNase H type-1 domain-containing protein</fullName>
    </recommendedName>
</protein>
<organism evidence="1 2">
    <name type="scientific">Stylosanthes scabra</name>
    <dbReference type="NCBI Taxonomy" id="79078"/>
    <lineage>
        <taxon>Eukaryota</taxon>
        <taxon>Viridiplantae</taxon>
        <taxon>Streptophyta</taxon>
        <taxon>Embryophyta</taxon>
        <taxon>Tracheophyta</taxon>
        <taxon>Spermatophyta</taxon>
        <taxon>Magnoliopsida</taxon>
        <taxon>eudicotyledons</taxon>
        <taxon>Gunneridae</taxon>
        <taxon>Pentapetalae</taxon>
        <taxon>rosids</taxon>
        <taxon>fabids</taxon>
        <taxon>Fabales</taxon>
        <taxon>Fabaceae</taxon>
        <taxon>Papilionoideae</taxon>
        <taxon>50 kb inversion clade</taxon>
        <taxon>dalbergioids sensu lato</taxon>
        <taxon>Dalbergieae</taxon>
        <taxon>Pterocarpus clade</taxon>
        <taxon>Stylosanthes</taxon>
    </lineage>
</organism>
<proteinExistence type="predicted"/>
<accession>A0ABU6XN15</accession>
<name>A0ABU6XN15_9FABA</name>
<evidence type="ECO:0000313" key="1">
    <source>
        <dbReference type="EMBL" id="MED6198228.1"/>
    </source>
</evidence>
<sequence>MNRKKSPTLRIKQVEEEDGWAWWLCAAYNSDAKSYVARGYLIIKGGIMVCSLWSKVSGTSRGEALVNAMGLVLEFVTEEARIKKKGLTLMVDNKNIVEWILGENKTCWQLLRFLRNKTHNMRDIMQNITVKFRNVYEFKGKLQWEQRALENEAQLVEWIDNHTPMA</sequence>
<gene>
    <name evidence="1" type="ORF">PIB30_064165</name>
</gene>